<evidence type="ECO:0000256" key="1">
    <source>
        <dbReference type="SAM" id="MobiDB-lite"/>
    </source>
</evidence>
<evidence type="ECO:0000313" key="3">
    <source>
        <dbReference type="Proteomes" id="UP000015103"/>
    </source>
</evidence>
<sequence length="247" mass="27584">MSADSGGQGPPDNTSKISDKSSFSNANINPNVSNTIINHNNNTSLLTNMMEVISTNTDSDNNTNKSTLKANKRPNERNIAYSKSKVHVQEANSGTLKYKNDYVKNALKNRYKVGDKGPYIVNLEGNKGNLGKVHRMAIGKWLLKSSMTCKDDILNIEVTGKNRMKIETNSAQAANELLKLEILKEREISAYIPNFRIHCTGVIRDVDIDLEEEEILSELVAPVKPINIRRLTRKILNGGNIFFLMIH</sequence>
<evidence type="ECO:0000313" key="2">
    <source>
        <dbReference type="EnsemblMetazoa" id="RPRC013980-PA"/>
    </source>
</evidence>
<dbReference type="Proteomes" id="UP000015103">
    <property type="component" value="Unassembled WGS sequence"/>
</dbReference>
<dbReference type="AlphaFoldDB" id="T1ICG0"/>
<dbReference type="STRING" id="13249.T1ICG0"/>
<proteinExistence type="predicted"/>
<feature type="region of interest" description="Disordered" evidence="1">
    <location>
        <begin position="1"/>
        <end position="26"/>
    </location>
</feature>
<accession>T1ICG0</accession>
<reference evidence="2" key="1">
    <citation type="submission" date="2015-05" db="UniProtKB">
        <authorList>
            <consortium name="EnsemblMetazoa"/>
        </authorList>
    </citation>
    <scope>IDENTIFICATION</scope>
</reference>
<dbReference type="EMBL" id="ACPB03024672">
    <property type="status" value="NOT_ANNOTATED_CDS"/>
    <property type="molecule type" value="Genomic_DNA"/>
</dbReference>
<dbReference type="VEuPathDB" id="VectorBase:RPRC013980"/>
<protein>
    <submittedName>
        <fullName evidence="2">Uncharacterized protein</fullName>
    </submittedName>
</protein>
<dbReference type="EnsemblMetazoa" id="RPRC013980-RA">
    <property type="protein sequence ID" value="RPRC013980-PA"/>
    <property type="gene ID" value="RPRC013980"/>
</dbReference>
<dbReference type="HOGENOM" id="CLU_1126924_0_0_1"/>
<feature type="region of interest" description="Disordered" evidence="1">
    <location>
        <begin position="55"/>
        <end position="74"/>
    </location>
</feature>
<keyword evidence="3" id="KW-1185">Reference proteome</keyword>
<name>T1ICG0_RHOPR</name>
<dbReference type="EMBL" id="ACPB03024673">
    <property type="status" value="NOT_ANNOTATED_CDS"/>
    <property type="molecule type" value="Genomic_DNA"/>
</dbReference>
<feature type="compositionally biased region" description="Low complexity" evidence="1">
    <location>
        <begin position="55"/>
        <end position="67"/>
    </location>
</feature>
<dbReference type="InParanoid" id="T1ICG0"/>
<feature type="compositionally biased region" description="Polar residues" evidence="1">
    <location>
        <begin position="11"/>
        <end position="26"/>
    </location>
</feature>
<organism evidence="2 3">
    <name type="scientific">Rhodnius prolixus</name>
    <name type="common">Triatomid bug</name>
    <dbReference type="NCBI Taxonomy" id="13249"/>
    <lineage>
        <taxon>Eukaryota</taxon>
        <taxon>Metazoa</taxon>
        <taxon>Ecdysozoa</taxon>
        <taxon>Arthropoda</taxon>
        <taxon>Hexapoda</taxon>
        <taxon>Insecta</taxon>
        <taxon>Pterygota</taxon>
        <taxon>Neoptera</taxon>
        <taxon>Paraneoptera</taxon>
        <taxon>Hemiptera</taxon>
        <taxon>Heteroptera</taxon>
        <taxon>Panheteroptera</taxon>
        <taxon>Cimicomorpha</taxon>
        <taxon>Reduviidae</taxon>
        <taxon>Triatominae</taxon>
        <taxon>Rhodnius</taxon>
    </lineage>
</organism>